<dbReference type="InterPro" id="IPR023214">
    <property type="entry name" value="HAD_sf"/>
</dbReference>
<feature type="transmembrane region" description="Helical" evidence="11">
    <location>
        <begin position="218"/>
        <end position="238"/>
    </location>
</feature>
<dbReference type="SUPFAM" id="SSF56784">
    <property type="entry name" value="HAD-like"/>
    <property type="match status" value="1"/>
</dbReference>
<dbReference type="FunFam" id="2.70.150.10:FF:000042">
    <property type="entry name" value="Plasma membrane ATPase"/>
    <property type="match status" value="1"/>
</dbReference>
<dbReference type="EMBL" id="AP018560">
    <property type="protein sequence ID" value="BBD78948.1"/>
    <property type="molecule type" value="Genomic_DNA"/>
</dbReference>
<feature type="domain" description="Cation-transporting P-type ATPase N-terminal" evidence="14">
    <location>
        <begin position="4"/>
        <end position="55"/>
    </location>
</feature>
<dbReference type="GO" id="GO:0005886">
    <property type="term" value="C:plasma membrane"/>
    <property type="evidence" value="ECO:0007669"/>
    <property type="project" value="TreeGrafter"/>
</dbReference>
<dbReference type="InterPro" id="IPR044492">
    <property type="entry name" value="P_typ_ATPase_HD_dom"/>
</dbReference>
<dbReference type="InterPro" id="IPR001757">
    <property type="entry name" value="P_typ_ATPase"/>
</dbReference>
<dbReference type="SUPFAM" id="SSF81665">
    <property type="entry name" value="Calcium ATPase, transmembrane domain M"/>
    <property type="match status" value="1"/>
</dbReference>
<dbReference type="InterPro" id="IPR018303">
    <property type="entry name" value="ATPase_P-typ_P_site"/>
</dbReference>
<feature type="transmembrane region" description="Helical" evidence="11">
    <location>
        <begin position="780"/>
        <end position="800"/>
    </location>
</feature>
<dbReference type="Pfam" id="PF00122">
    <property type="entry name" value="E1-E2_ATPase"/>
    <property type="match status" value="1"/>
</dbReference>
<evidence type="ECO:0000259" key="12">
    <source>
        <dbReference type="Pfam" id="PF00122"/>
    </source>
</evidence>
<dbReference type="InterPro" id="IPR006068">
    <property type="entry name" value="ATPase_P-typ_cation-transptr_C"/>
</dbReference>
<evidence type="ECO:0000256" key="5">
    <source>
        <dbReference type="ARBA" id="ARBA00022692"/>
    </source>
</evidence>
<dbReference type="GO" id="GO:0006883">
    <property type="term" value="P:intracellular sodium ion homeostasis"/>
    <property type="evidence" value="ECO:0007669"/>
    <property type="project" value="TreeGrafter"/>
</dbReference>
<dbReference type="Pfam" id="PF00702">
    <property type="entry name" value="Hydrolase"/>
    <property type="match status" value="1"/>
</dbReference>
<feature type="domain" description="Cation-transporting P-type ATPase C-terminal" evidence="13">
    <location>
        <begin position="630"/>
        <end position="802"/>
    </location>
</feature>
<feature type="transmembrane region" description="Helical" evidence="11">
    <location>
        <begin position="711"/>
        <end position="730"/>
    </location>
</feature>
<dbReference type="SUPFAM" id="SSF81653">
    <property type="entry name" value="Calcium ATPase, transduction domain A"/>
    <property type="match status" value="1"/>
</dbReference>
<keyword evidence="7" id="KW-0067">ATP-binding</keyword>
<reference evidence="16" key="2">
    <citation type="submission" date="2018-06" db="EMBL/GenBank/DDBJ databases">
        <title>Genome sequence of Rhodanobacteraceae bacterium strain Dysh456.</title>
        <authorList>
            <person name="Fukui M."/>
        </authorList>
    </citation>
    <scope>NUCLEOTIDE SEQUENCE [LARGE SCALE GENOMIC DNA]</scope>
    <source>
        <strain evidence="16">Dysh456</strain>
    </source>
</reference>
<dbReference type="PRINTS" id="PR00119">
    <property type="entry name" value="CATATPASE"/>
</dbReference>
<feature type="transmembrane region" description="Helical" evidence="11">
    <location>
        <begin position="751"/>
        <end position="768"/>
    </location>
</feature>
<evidence type="ECO:0000256" key="7">
    <source>
        <dbReference type="ARBA" id="ARBA00022840"/>
    </source>
</evidence>
<proteinExistence type="inferred from homology"/>
<dbReference type="AlphaFoldDB" id="A0A2Z6E334"/>
<evidence type="ECO:0000259" key="13">
    <source>
        <dbReference type="Pfam" id="PF00689"/>
    </source>
</evidence>
<dbReference type="GO" id="GO:0005524">
    <property type="term" value="F:ATP binding"/>
    <property type="evidence" value="ECO:0007669"/>
    <property type="project" value="UniProtKB-KW"/>
</dbReference>
<evidence type="ECO:0000256" key="1">
    <source>
        <dbReference type="ARBA" id="ARBA00004141"/>
    </source>
</evidence>
<name>A0A2Z6E334_9GAMM</name>
<evidence type="ECO:0000256" key="9">
    <source>
        <dbReference type="ARBA" id="ARBA00022989"/>
    </source>
</evidence>
<evidence type="ECO:0000256" key="11">
    <source>
        <dbReference type="SAM" id="Phobius"/>
    </source>
</evidence>
<dbReference type="Pfam" id="PF00689">
    <property type="entry name" value="Cation_ATPase_C"/>
    <property type="match status" value="1"/>
</dbReference>
<dbReference type="InterPro" id="IPR036412">
    <property type="entry name" value="HAD-like_sf"/>
</dbReference>
<evidence type="ECO:0000256" key="10">
    <source>
        <dbReference type="ARBA" id="ARBA00023136"/>
    </source>
</evidence>
<dbReference type="GO" id="GO:1902600">
    <property type="term" value="P:proton transmembrane transport"/>
    <property type="evidence" value="ECO:0007669"/>
    <property type="project" value="TreeGrafter"/>
</dbReference>
<dbReference type="SFLD" id="SFLDS00003">
    <property type="entry name" value="Haloacid_Dehalogenase"/>
    <property type="match status" value="1"/>
</dbReference>
<evidence type="ECO:0000256" key="4">
    <source>
        <dbReference type="ARBA" id="ARBA00022553"/>
    </source>
</evidence>
<dbReference type="KEGG" id="rbd:ALSL_0276"/>
<keyword evidence="5 11" id="KW-0812">Transmembrane</keyword>
<dbReference type="GO" id="GO:0016887">
    <property type="term" value="F:ATP hydrolysis activity"/>
    <property type="evidence" value="ECO:0007669"/>
    <property type="project" value="InterPro"/>
</dbReference>
<evidence type="ECO:0000259" key="14">
    <source>
        <dbReference type="Pfam" id="PF00690"/>
    </source>
</evidence>
<dbReference type="InterPro" id="IPR023299">
    <property type="entry name" value="ATPase_P-typ_cyto_dom_N"/>
</dbReference>
<protein>
    <submittedName>
        <fullName evidence="15">Lead, cadmium, zinc and mercury transporting ATPase</fullName>
    </submittedName>
</protein>
<accession>A0A2Z6E334</accession>
<dbReference type="NCBIfam" id="TIGR01494">
    <property type="entry name" value="ATPase_P-type"/>
    <property type="match status" value="2"/>
</dbReference>
<keyword evidence="6" id="KW-0547">Nucleotide-binding</keyword>
<feature type="transmembrane region" description="Helical" evidence="11">
    <location>
        <begin position="258"/>
        <end position="275"/>
    </location>
</feature>
<organism evidence="15 16">
    <name type="scientific">Aerosticca soli</name>
    <dbReference type="NCBI Taxonomy" id="2010829"/>
    <lineage>
        <taxon>Bacteria</taxon>
        <taxon>Pseudomonadati</taxon>
        <taxon>Pseudomonadota</taxon>
        <taxon>Gammaproteobacteria</taxon>
        <taxon>Lysobacterales</taxon>
        <taxon>Rhodanobacteraceae</taxon>
        <taxon>Aerosticca</taxon>
    </lineage>
</organism>
<feature type="transmembrane region" description="Helical" evidence="11">
    <location>
        <begin position="66"/>
        <end position="82"/>
    </location>
</feature>
<feature type="transmembrane region" description="Helical" evidence="11">
    <location>
        <begin position="607"/>
        <end position="629"/>
    </location>
</feature>
<feature type="transmembrane region" description="Helical" evidence="11">
    <location>
        <begin position="679"/>
        <end position="699"/>
    </location>
</feature>
<dbReference type="PANTHER" id="PTHR43294">
    <property type="entry name" value="SODIUM/POTASSIUM-TRANSPORTING ATPASE SUBUNIT ALPHA"/>
    <property type="match status" value="1"/>
</dbReference>
<dbReference type="PRINTS" id="PR00120">
    <property type="entry name" value="HATPASE"/>
</dbReference>
<evidence type="ECO:0000256" key="3">
    <source>
        <dbReference type="ARBA" id="ARBA00008804"/>
    </source>
</evidence>
<dbReference type="GO" id="GO:0030007">
    <property type="term" value="P:intracellular potassium ion homeostasis"/>
    <property type="evidence" value="ECO:0007669"/>
    <property type="project" value="TreeGrafter"/>
</dbReference>
<keyword evidence="10 11" id="KW-0472">Membrane</keyword>
<dbReference type="GO" id="GO:0036376">
    <property type="term" value="P:sodium ion export across plasma membrane"/>
    <property type="evidence" value="ECO:0007669"/>
    <property type="project" value="TreeGrafter"/>
</dbReference>
<evidence type="ECO:0000256" key="2">
    <source>
        <dbReference type="ARBA" id="ARBA00005675"/>
    </source>
</evidence>
<keyword evidence="8" id="KW-1278">Translocase</keyword>
<keyword evidence="4" id="KW-0597">Phosphoprotein</keyword>
<dbReference type="InterPro" id="IPR008250">
    <property type="entry name" value="ATPase_P-typ_transduc_dom_A_sf"/>
</dbReference>
<comment type="subcellular location">
    <subcellularLocation>
        <location evidence="1">Membrane</location>
        <topology evidence="1">Multi-pass membrane protein</topology>
    </subcellularLocation>
</comment>
<reference evidence="16" key="1">
    <citation type="submission" date="2018-04" db="EMBL/GenBank/DDBJ databases">
        <authorList>
            <person name="Watanabe M."/>
            <person name="Kojima H."/>
        </authorList>
    </citation>
    <scope>NUCLEOTIDE SEQUENCE [LARGE SCALE GENOMIC DNA]</scope>
    <source>
        <strain evidence="16">Dysh456</strain>
    </source>
</reference>
<dbReference type="Gene3D" id="3.40.1110.10">
    <property type="entry name" value="Calcium-transporting ATPase, cytoplasmic domain N"/>
    <property type="match status" value="1"/>
</dbReference>
<dbReference type="InterPro" id="IPR023298">
    <property type="entry name" value="ATPase_P-typ_TM_dom_sf"/>
</dbReference>
<dbReference type="InterPro" id="IPR050510">
    <property type="entry name" value="Cation_transp_ATPase_P-type"/>
</dbReference>
<evidence type="ECO:0000313" key="16">
    <source>
        <dbReference type="Proteomes" id="UP000270530"/>
    </source>
</evidence>
<gene>
    <name evidence="15" type="ORF">ALSL_0276</name>
</gene>
<sequence length="809" mass="86450">MQNEPAKGLPAEQVRALRERFGPNVLFARTPVRFWAIAREEVTEPMILLLLVVGVAYSLWGARADAVTIFIVIAVLVLAEVWNEYRAKRAIAALERIAAPRSRVIRDGTLVEVDSEELVPGDLLVLATGTRIAADARVTTSLGLACDESALTGESFPVEKQPGDTVFAGTVVVGGEGEAVVTAIGQATRLGGIGRTLGEVRQPRTPLQLAMRALAGKLVWVAVFFATLIPLIGVLRGQDWRQMVLTGLSLAFATIPEELPIIITMVLGLGAYALSRKHFLIKRLRAAETLGDVTVIVTDKTGTLTESRMQVASLFPEDRADAVLQRALDNLAEHVTDPLEQALAQAAAQRRLPPPAGAIVRMRPPGQGRKTKSTLRRLGDTLRLTVSGAPEEIAARVRAQPAQADAFIAAETARGRRLIAVAGRELAEADAARDWDELEHELEWIGLVSFEDPPRAGVRETLERAAAAGIRTLMVTGDHPATAASIAAQVGIPAGRVITGAELDALSDAALEQTLREAVVFARTTPEHKLRIVGALQRAGEVVAVTGDGVNDALALKAADVGIAMGIRGTDVARDAADIVLADDNYVTIIRGVFEGRKFYDNLKKGVTYYLAVKLGLILIFLLPVLIGLPLPFSPIQIIVLELFMDLAASAGFVMEPAEPAIYARRPHRRGEVALLDRPALRSIGVRAVLLFAAVMAGYGLAASQGADTTQLQTCAFAAWMLTHVALAFVSRSQTRSALAHGLFGNWAMDLWALAAVAFLLAAMYLPVLQAHFHMSPMPWPRLLAVTVAALGAAVLADAAKRLAGERGP</sequence>
<comment type="similarity">
    <text evidence="2">Belongs to the cation transport ATPase (P-type) (TC 3.A.3) family. Type IIA subfamily.</text>
</comment>
<dbReference type="Gene3D" id="3.40.50.1000">
    <property type="entry name" value="HAD superfamily/HAD-like"/>
    <property type="match status" value="1"/>
</dbReference>
<evidence type="ECO:0000313" key="15">
    <source>
        <dbReference type="EMBL" id="BBD78948.1"/>
    </source>
</evidence>
<dbReference type="Gene3D" id="1.20.1110.10">
    <property type="entry name" value="Calcium-transporting ATPase, transmembrane domain"/>
    <property type="match status" value="1"/>
</dbReference>
<keyword evidence="9 11" id="KW-1133">Transmembrane helix</keyword>
<dbReference type="Proteomes" id="UP000270530">
    <property type="component" value="Chromosome"/>
</dbReference>
<dbReference type="InterPro" id="IPR059000">
    <property type="entry name" value="ATPase_P-type_domA"/>
</dbReference>
<dbReference type="GO" id="GO:0005391">
    <property type="term" value="F:P-type sodium:potassium-exchanging transporter activity"/>
    <property type="evidence" value="ECO:0007669"/>
    <property type="project" value="TreeGrafter"/>
</dbReference>
<dbReference type="RefSeq" id="WP_161970912.1">
    <property type="nucleotide sequence ID" value="NZ_AP018560.1"/>
</dbReference>
<evidence type="ECO:0000256" key="8">
    <source>
        <dbReference type="ARBA" id="ARBA00022967"/>
    </source>
</evidence>
<dbReference type="SFLD" id="SFLDG00002">
    <property type="entry name" value="C1.7:_P-type_atpase_like"/>
    <property type="match status" value="1"/>
</dbReference>
<feature type="domain" description="P-type ATPase A" evidence="12">
    <location>
        <begin position="98"/>
        <end position="196"/>
    </location>
</feature>
<dbReference type="Gene3D" id="2.70.150.10">
    <property type="entry name" value="Calcium-transporting ATPase, cytoplasmic transduction domain A"/>
    <property type="match status" value="1"/>
</dbReference>
<dbReference type="PANTHER" id="PTHR43294:SF20">
    <property type="entry name" value="P-TYPE ATPASE"/>
    <property type="match status" value="1"/>
</dbReference>
<dbReference type="Pfam" id="PF00690">
    <property type="entry name" value="Cation_ATPase_N"/>
    <property type="match status" value="1"/>
</dbReference>
<keyword evidence="16" id="KW-1185">Reference proteome</keyword>
<dbReference type="PROSITE" id="PS00154">
    <property type="entry name" value="ATPASE_E1_E2"/>
    <property type="match status" value="1"/>
</dbReference>
<dbReference type="SFLD" id="SFLDF00027">
    <property type="entry name" value="p-type_atpase"/>
    <property type="match status" value="1"/>
</dbReference>
<comment type="similarity">
    <text evidence="3">Belongs to the cation transport ATPase (P-type) (TC 3.A.3) family. Type IIIA subfamily.</text>
</comment>
<evidence type="ECO:0000256" key="6">
    <source>
        <dbReference type="ARBA" id="ARBA00022741"/>
    </source>
</evidence>
<feature type="transmembrane region" description="Helical" evidence="11">
    <location>
        <begin position="635"/>
        <end position="658"/>
    </location>
</feature>
<dbReference type="InterPro" id="IPR004014">
    <property type="entry name" value="ATPase_P-typ_cation-transptr_N"/>
</dbReference>
<dbReference type="GO" id="GO:1990573">
    <property type="term" value="P:potassium ion import across plasma membrane"/>
    <property type="evidence" value="ECO:0007669"/>
    <property type="project" value="TreeGrafter"/>
</dbReference>